<accession>A0ABP5VRE3</accession>
<dbReference type="Proteomes" id="UP001501231">
    <property type="component" value="Unassembled WGS sequence"/>
</dbReference>
<evidence type="ECO:0000259" key="3">
    <source>
        <dbReference type="Pfam" id="PF03061"/>
    </source>
</evidence>
<dbReference type="PANTHER" id="PTHR21660:SF1">
    <property type="entry name" value="ACYL-COENZYME A THIOESTERASE 13"/>
    <property type="match status" value="1"/>
</dbReference>
<dbReference type="CDD" id="cd03443">
    <property type="entry name" value="PaaI_thioesterase"/>
    <property type="match status" value="1"/>
</dbReference>
<dbReference type="EMBL" id="BAAARW010000006">
    <property type="protein sequence ID" value="GAA2409763.1"/>
    <property type="molecule type" value="Genomic_DNA"/>
</dbReference>
<organism evidence="4 5">
    <name type="scientific">Actinomadura vinacea</name>
    <dbReference type="NCBI Taxonomy" id="115336"/>
    <lineage>
        <taxon>Bacteria</taxon>
        <taxon>Bacillati</taxon>
        <taxon>Actinomycetota</taxon>
        <taxon>Actinomycetes</taxon>
        <taxon>Streptosporangiales</taxon>
        <taxon>Thermomonosporaceae</taxon>
        <taxon>Actinomadura</taxon>
    </lineage>
</organism>
<keyword evidence="2" id="KW-0378">Hydrolase</keyword>
<dbReference type="Pfam" id="PF03061">
    <property type="entry name" value="4HBT"/>
    <property type="match status" value="1"/>
</dbReference>
<dbReference type="InterPro" id="IPR039298">
    <property type="entry name" value="ACOT13"/>
</dbReference>
<comment type="similarity">
    <text evidence="1">Belongs to the thioesterase PaaI family.</text>
</comment>
<dbReference type="InterPro" id="IPR003736">
    <property type="entry name" value="PAAI_dom"/>
</dbReference>
<dbReference type="RefSeq" id="WP_344588177.1">
    <property type="nucleotide sequence ID" value="NZ_BAAARW010000006.1"/>
</dbReference>
<evidence type="ECO:0000256" key="2">
    <source>
        <dbReference type="ARBA" id="ARBA00022801"/>
    </source>
</evidence>
<dbReference type="SUPFAM" id="SSF54637">
    <property type="entry name" value="Thioesterase/thiol ester dehydrase-isomerase"/>
    <property type="match status" value="1"/>
</dbReference>
<reference evidence="5" key="1">
    <citation type="journal article" date="2019" name="Int. J. Syst. Evol. Microbiol.">
        <title>The Global Catalogue of Microorganisms (GCM) 10K type strain sequencing project: providing services to taxonomists for standard genome sequencing and annotation.</title>
        <authorList>
            <consortium name="The Broad Institute Genomics Platform"/>
            <consortium name="The Broad Institute Genome Sequencing Center for Infectious Disease"/>
            <person name="Wu L."/>
            <person name="Ma J."/>
        </authorList>
    </citation>
    <scope>NUCLEOTIDE SEQUENCE [LARGE SCALE GENOMIC DNA]</scope>
    <source>
        <strain evidence="5">JCM 3325</strain>
    </source>
</reference>
<sequence>MTVTRPGPPSEQEQRDLRAWFREHWERGVEFNRECRIRVRRWDPDGVEVVLPFAQRLTAHDGVFHGGLLSALIDTAGSGAVMAGHDFAKGSRLSTVSLSVQYLAPAPGPEVVAHARCVKRGGRVHFSEVEVRLADGTVCARGQVVVTVSGERPGVGAPIRA</sequence>
<dbReference type="InterPro" id="IPR029069">
    <property type="entry name" value="HotDog_dom_sf"/>
</dbReference>
<evidence type="ECO:0000313" key="5">
    <source>
        <dbReference type="Proteomes" id="UP001501231"/>
    </source>
</evidence>
<dbReference type="NCBIfam" id="TIGR00369">
    <property type="entry name" value="unchar_dom_1"/>
    <property type="match status" value="1"/>
</dbReference>
<comment type="caution">
    <text evidence="4">The sequence shown here is derived from an EMBL/GenBank/DDBJ whole genome shotgun (WGS) entry which is preliminary data.</text>
</comment>
<dbReference type="PANTHER" id="PTHR21660">
    <property type="entry name" value="THIOESTERASE SUPERFAMILY MEMBER-RELATED"/>
    <property type="match status" value="1"/>
</dbReference>
<feature type="domain" description="Thioesterase" evidence="3">
    <location>
        <begin position="62"/>
        <end position="140"/>
    </location>
</feature>
<evidence type="ECO:0000256" key="1">
    <source>
        <dbReference type="ARBA" id="ARBA00008324"/>
    </source>
</evidence>
<dbReference type="InterPro" id="IPR006683">
    <property type="entry name" value="Thioestr_dom"/>
</dbReference>
<protein>
    <recommendedName>
        <fullName evidence="3">Thioesterase domain-containing protein</fullName>
    </recommendedName>
</protein>
<name>A0ABP5VRE3_9ACTN</name>
<dbReference type="Gene3D" id="3.10.129.10">
    <property type="entry name" value="Hotdog Thioesterase"/>
    <property type="match status" value="1"/>
</dbReference>
<gene>
    <name evidence="4" type="ORF">GCM10010191_17990</name>
</gene>
<keyword evidence="5" id="KW-1185">Reference proteome</keyword>
<proteinExistence type="inferred from homology"/>
<evidence type="ECO:0000313" key="4">
    <source>
        <dbReference type="EMBL" id="GAA2409763.1"/>
    </source>
</evidence>